<comment type="caution">
    <text evidence="2">The sequence shown here is derived from an EMBL/GenBank/DDBJ whole genome shotgun (WGS) entry which is preliminary data.</text>
</comment>
<feature type="signal peptide" evidence="1">
    <location>
        <begin position="1"/>
        <end position="23"/>
    </location>
</feature>
<dbReference type="Proteomes" id="UP000290624">
    <property type="component" value="Unassembled WGS sequence"/>
</dbReference>
<keyword evidence="1" id="KW-0732">Signal</keyword>
<proteinExistence type="predicted"/>
<evidence type="ECO:0000313" key="2">
    <source>
        <dbReference type="EMBL" id="RXW33056.1"/>
    </source>
</evidence>
<dbReference type="OrthoDB" id="3732432at2"/>
<reference evidence="2 3" key="1">
    <citation type="submission" date="2018-01" db="EMBL/GenBank/DDBJ databases">
        <title>Lactibacter flavus gen. nov., sp. nov., a novel bacterium of the family Propionibacteriaceae isolated from raw milk and dairy products.</title>
        <authorList>
            <person name="Wenning M."/>
            <person name="Breitenwieser F."/>
            <person name="Huptas C."/>
            <person name="von Neubeck M."/>
            <person name="Busse H.-J."/>
            <person name="Scherer S."/>
        </authorList>
    </citation>
    <scope>NUCLEOTIDE SEQUENCE [LARGE SCALE GENOMIC DNA]</scope>
    <source>
        <strain evidence="2 3">VG341</strain>
    </source>
</reference>
<feature type="chain" id="PRO_5038444889" description="Lipoprotein" evidence="1">
    <location>
        <begin position="24"/>
        <end position="172"/>
    </location>
</feature>
<protein>
    <recommendedName>
        <fullName evidence="4">Lipoprotein</fullName>
    </recommendedName>
</protein>
<dbReference type="RefSeq" id="WP_129457954.1">
    <property type="nucleotide sequence ID" value="NZ_PPCV01000002.1"/>
</dbReference>
<name>A0A4Q2EJZ7_9ACTN</name>
<keyword evidence="3" id="KW-1185">Reference proteome</keyword>
<organism evidence="2 3">
    <name type="scientific">Propioniciclava flava</name>
    <dbReference type="NCBI Taxonomy" id="2072026"/>
    <lineage>
        <taxon>Bacteria</taxon>
        <taxon>Bacillati</taxon>
        <taxon>Actinomycetota</taxon>
        <taxon>Actinomycetes</taxon>
        <taxon>Propionibacteriales</taxon>
        <taxon>Propionibacteriaceae</taxon>
        <taxon>Propioniciclava</taxon>
    </lineage>
</organism>
<accession>A0A4Q2EJZ7</accession>
<dbReference type="PROSITE" id="PS51257">
    <property type="entry name" value="PROKAR_LIPOPROTEIN"/>
    <property type="match status" value="1"/>
</dbReference>
<evidence type="ECO:0008006" key="4">
    <source>
        <dbReference type="Google" id="ProtNLM"/>
    </source>
</evidence>
<evidence type="ECO:0000313" key="3">
    <source>
        <dbReference type="Proteomes" id="UP000290624"/>
    </source>
</evidence>
<evidence type="ECO:0000256" key="1">
    <source>
        <dbReference type="SAM" id="SignalP"/>
    </source>
</evidence>
<sequence length="172" mass="17567">MNKAIRRLAVGAALAAFTLTGCASWPGTGVRVGETRISDDAIVRASVAIQDIRGGGDADATEVLQTAASGFALGEAARQIAAQNNIEVTTAAKQSAVTVSPALFASPDVGPLIDGIATNAVVASKLGQNAYLDQLSRIQIEVNPRYGNWSASQAALTSSALSTSLEALQANR</sequence>
<dbReference type="AlphaFoldDB" id="A0A4Q2EJZ7"/>
<gene>
    <name evidence="2" type="ORF">C1706_04150</name>
</gene>
<dbReference type="EMBL" id="PPCV01000002">
    <property type="protein sequence ID" value="RXW33056.1"/>
    <property type="molecule type" value="Genomic_DNA"/>
</dbReference>